<dbReference type="InterPro" id="IPR007848">
    <property type="entry name" value="Small_mtfrase_dom"/>
</dbReference>
<reference evidence="5" key="2">
    <citation type="submission" date="2021-11" db="EMBL/GenBank/DDBJ databases">
        <authorList>
            <consortium name="Genoscope - CEA"/>
            <person name="William W."/>
        </authorList>
    </citation>
    <scope>NUCLEOTIDE SEQUENCE</scope>
</reference>
<dbReference type="OrthoDB" id="445007at2759"/>
<keyword evidence="2" id="KW-0732">Signal</keyword>
<organism evidence="4">
    <name type="scientific">Pelagomonas calceolata</name>
    <dbReference type="NCBI Taxonomy" id="35677"/>
    <lineage>
        <taxon>Eukaryota</taxon>
        <taxon>Sar</taxon>
        <taxon>Stramenopiles</taxon>
        <taxon>Ochrophyta</taxon>
        <taxon>Pelagophyceae</taxon>
        <taxon>Pelagomonadales</taxon>
        <taxon>Pelagomonadaceae</taxon>
        <taxon>Pelagomonas</taxon>
    </lineage>
</organism>
<gene>
    <name evidence="4" type="ORF">PCAL00307_LOCUS7885</name>
    <name evidence="5" type="ORF">PECAL_6P05490</name>
</gene>
<feature type="domain" description="Methyltransferase small" evidence="3">
    <location>
        <begin position="82"/>
        <end position="168"/>
    </location>
</feature>
<dbReference type="InterPro" id="IPR008775">
    <property type="entry name" value="Phytyl_CoA_dOase-like"/>
</dbReference>
<feature type="chain" id="PRO_5035593899" description="Methyltransferase small domain-containing protein" evidence="2">
    <location>
        <begin position="17"/>
        <end position="633"/>
    </location>
</feature>
<protein>
    <recommendedName>
        <fullName evidence="3">Methyltransferase small domain-containing protein</fullName>
    </recommendedName>
</protein>
<evidence type="ECO:0000256" key="1">
    <source>
        <dbReference type="ARBA" id="ARBA00001962"/>
    </source>
</evidence>
<comment type="cofactor">
    <cofactor evidence="1">
        <name>Fe cation</name>
        <dbReference type="ChEBI" id="CHEBI:24875"/>
    </cofactor>
</comment>
<dbReference type="Pfam" id="PF05721">
    <property type="entry name" value="PhyH"/>
    <property type="match status" value="1"/>
</dbReference>
<feature type="signal peptide" evidence="2">
    <location>
        <begin position="1"/>
        <end position="16"/>
    </location>
</feature>
<accession>A0A7S3ZSM1</accession>
<dbReference type="EMBL" id="CAKKNE010000006">
    <property type="protein sequence ID" value="CAH0378948.1"/>
    <property type="molecule type" value="Genomic_DNA"/>
</dbReference>
<dbReference type="SUPFAM" id="SSF51197">
    <property type="entry name" value="Clavaminate synthase-like"/>
    <property type="match status" value="1"/>
</dbReference>
<dbReference type="SUPFAM" id="SSF53335">
    <property type="entry name" value="S-adenosyl-L-methionine-dependent methyltransferases"/>
    <property type="match status" value="1"/>
</dbReference>
<dbReference type="Gene3D" id="2.60.120.620">
    <property type="entry name" value="q2cbj1_9rhob like domain"/>
    <property type="match status" value="1"/>
</dbReference>
<reference evidence="4" key="1">
    <citation type="submission" date="2021-01" db="EMBL/GenBank/DDBJ databases">
        <authorList>
            <person name="Corre E."/>
            <person name="Pelletier E."/>
            <person name="Niang G."/>
            <person name="Scheremetjew M."/>
            <person name="Finn R."/>
            <person name="Kale V."/>
            <person name="Holt S."/>
            <person name="Cochrane G."/>
            <person name="Meng A."/>
            <person name="Brown T."/>
            <person name="Cohen L."/>
        </authorList>
    </citation>
    <scope>NUCLEOTIDE SEQUENCE</scope>
    <source>
        <strain evidence="4">CCMP1756</strain>
    </source>
</reference>
<evidence type="ECO:0000313" key="4">
    <source>
        <dbReference type="EMBL" id="CAE0692449.1"/>
    </source>
</evidence>
<dbReference type="Gene3D" id="3.40.50.150">
    <property type="entry name" value="Vaccinia Virus protein VP39"/>
    <property type="match status" value="1"/>
</dbReference>
<dbReference type="PANTHER" id="PTHR20883">
    <property type="entry name" value="PHYTANOYL-COA DIOXYGENASE DOMAIN CONTAINING 1"/>
    <property type="match status" value="1"/>
</dbReference>
<sequence>MRRCVGLACAAAVASAGEYACWPDCDARVADAPREAAAYDSWTAPGGIEVLYAPDQDGGGTSFGRELVDYALRAFGPFHESPRRARRCFEFCAGPGFVGFSLLGRGVCSSLVLADVHPASVAAARATVARNRLGALVAVYESDALDDIPANESGTWDLVVSNPPHFRSVAAWNAMLRRRAPGAAEGASDPRHFRGVDSNWRLHERFYGTVGAFLRRGTGHVVFQENADGSTPGEFWGMLPPLRVERVEPPDATGMWYLHATNDAAGWTRRRPPAVPRGARDGWWRDAAQIALERAIRDVADQGYAVVADAGAANATHLGALRDALVARLADAAPCATPFGNPEVGCNVSMESGVGDAHVSYRLWGLLEDDALAALVAPLLRLPLVRALAQSRLGADYQLHGCTAYVATPSARPNVLHFDFADQDPAWRRAAAAGSDGGTGDHLAVMLQLQDTTAENGATLVVPGSHRWAARDPPFLPPGQNRDVAALRALPGAPPIAEPLPVAVPRGGLLLFDGATLHATGAFPGAAADIGDYRYALVLHLAAQRATKHRLATPIGRAYLRGHARLDLEVSVDGATDVIAFHEDDDLEAIAAAFVDSYDGAASLQPRAAAVDAVLEAMTNKVATAAGRGGGKI</sequence>
<dbReference type="AlphaFoldDB" id="A0A7S3ZSM1"/>
<dbReference type="GO" id="GO:0016491">
    <property type="term" value="F:oxidoreductase activity"/>
    <property type="evidence" value="ECO:0007669"/>
    <property type="project" value="UniProtKB-ARBA"/>
</dbReference>
<evidence type="ECO:0000256" key="2">
    <source>
        <dbReference type="SAM" id="SignalP"/>
    </source>
</evidence>
<dbReference type="Pfam" id="PF05175">
    <property type="entry name" value="MTS"/>
    <property type="match status" value="1"/>
</dbReference>
<evidence type="ECO:0000313" key="6">
    <source>
        <dbReference type="Proteomes" id="UP000789595"/>
    </source>
</evidence>
<evidence type="ECO:0000259" key="3">
    <source>
        <dbReference type="Pfam" id="PF05175"/>
    </source>
</evidence>
<name>A0A7S3ZSM1_9STRA</name>
<dbReference type="InterPro" id="IPR029063">
    <property type="entry name" value="SAM-dependent_MTases_sf"/>
</dbReference>
<keyword evidence="6" id="KW-1185">Reference proteome</keyword>
<dbReference type="GO" id="GO:0046872">
    <property type="term" value="F:metal ion binding"/>
    <property type="evidence" value="ECO:0007669"/>
    <property type="project" value="UniProtKB-ARBA"/>
</dbReference>
<evidence type="ECO:0000313" key="5">
    <source>
        <dbReference type="EMBL" id="CAH0378948.1"/>
    </source>
</evidence>
<dbReference type="GO" id="GO:0008168">
    <property type="term" value="F:methyltransferase activity"/>
    <property type="evidence" value="ECO:0007669"/>
    <property type="project" value="InterPro"/>
</dbReference>
<proteinExistence type="predicted"/>
<dbReference type="EMBL" id="HBIW01009248">
    <property type="protein sequence ID" value="CAE0692449.1"/>
    <property type="molecule type" value="Transcribed_RNA"/>
</dbReference>
<dbReference type="Proteomes" id="UP000789595">
    <property type="component" value="Unassembled WGS sequence"/>
</dbReference>
<dbReference type="PANTHER" id="PTHR20883:SF48">
    <property type="entry name" value="ECTOINE DIOXYGENASE"/>
    <property type="match status" value="1"/>
</dbReference>